<dbReference type="Pfam" id="PF07980">
    <property type="entry name" value="SusD_RagB"/>
    <property type="match status" value="1"/>
</dbReference>
<dbReference type="PROSITE" id="PS51257">
    <property type="entry name" value="PROKAR_LIPOPROTEIN"/>
    <property type="match status" value="1"/>
</dbReference>
<feature type="domain" description="RagB/SusD" evidence="6">
    <location>
        <begin position="318"/>
        <end position="580"/>
    </location>
</feature>
<proteinExistence type="inferred from homology"/>
<keyword evidence="5" id="KW-0998">Cell outer membrane</keyword>
<comment type="caution">
    <text evidence="8">The sequence shown here is derived from an EMBL/GenBank/DDBJ whole genome shotgun (WGS) entry which is preliminary data.</text>
</comment>
<name>A0A921I6L7_9BACE</name>
<protein>
    <submittedName>
        <fullName evidence="8">RagB/SusD family nutrient uptake outer membrane protein</fullName>
    </submittedName>
</protein>
<evidence type="ECO:0000256" key="2">
    <source>
        <dbReference type="ARBA" id="ARBA00006275"/>
    </source>
</evidence>
<dbReference type="GO" id="GO:0009279">
    <property type="term" value="C:cell outer membrane"/>
    <property type="evidence" value="ECO:0007669"/>
    <property type="project" value="UniProtKB-SubCell"/>
</dbReference>
<evidence type="ECO:0000256" key="4">
    <source>
        <dbReference type="ARBA" id="ARBA00023136"/>
    </source>
</evidence>
<dbReference type="InterPro" id="IPR011990">
    <property type="entry name" value="TPR-like_helical_dom_sf"/>
</dbReference>
<dbReference type="InterPro" id="IPR033985">
    <property type="entry name" value="SusD-like_N"/>
</dbReference>
<dbReference type="Gene3D" id="1.25.40.390">
    <property type="match status" value="1"/>
</dbReference>
<dbReference type="InterPro" id="IPR012944">
    <property type="entry name" value="SusD_RagB_dom"/>
</dbReference>
<dbReference type="EMBL" id="DYVL01000066">
    <property type="protein sequence ID" value="HJG11283.1"/>
    <property type="molecule type" value="Genomic_DNA"/>
</dbReference>
<evidence type="ECO:0000259" key="7">
    <source>
        <dbReference type="Pfam" id="PF14322"/>
    </source>
</evidence>
<gene>
    <name evidence="8" type="ORF">K8V07_05075</name>
</gene>
<dbReference type="SUPFAM" id="SSF48452">
    <property type="entry name" value="TPR-like"/>
    <property type="match status" value="1"/>
</dbReference>
<dbReference type="RefSeq" id="WP_271703896.1">
    <property type="nucleotide sequence ID" value="NZ_JAQKDB010000003.1"/>
</dbReference>
<keyword evidence="4" id="KW-0472">Membrane</keyword>
<evidence type="ECO:0000256" key="3">
    <source>
        <dbReference type="ARBA" id="ARBA00022729"/>
    </source>
</evidence>
<keyword evidence="3" id="KW-0732">Signal</keyword>
<reference evidence="8" key="2">
    <citation type="submission" date="2021-09" db="EMBL/GenBank/DDBJ databases">
        <authorList>
            <person name="Gilroy R."/>
        </authorList>
    </citation>
    <scope>NUCLEOTIDE SEQUENCE</scope>
    <source>
        <strain evidence="8">CHK154-13316</strain>
    </source>
</reference>
<evidence type="ECO:0000256" key="5">
    <source>
        <dbReference type="ARBA" id="ARBA00023237"/>
    </source>
</evidence>
<comment type="similarity">
    <text evidence="2">Belongs to the SusD family.</text>
</comment>
<evidence type="ECO:0000259" key="6">
    <source>
        <dbReference type="Pfam" id="PF07980"/>
    </source>
</evidence>
<feature type="domain" description="SusD-like N-terminal" evidence="7">
    <location>
        <begin position="94"/>
        <end position="220"/>
    </location>
</feature>
<evidence type="ECO:0000313" key="8">
    <source>
        <dbReference type="EMBL" id="HJG11283.1"/>
    </source>
</evidence>
<organism evidence="8 9">
    <name type="scientific">Bacteroides xylanisolvens</name>
    <dbReference type="NCBI Taxonomy" id="371601"/>
    <lineage>
        <taxon>Bacteria</taxon>
        <taxon>Pseudomonadati</taxon>
        <taxon>Bacteroidota</taxon>
        <taxon>Bacteroidia</taxon>
        <taxon>Bacteroidales</taxon>
        <taxon>Bacteroidaceae</taxon>
        <taxon>Bacteroides</taxon>
    </lineage>
</organism>
<evidence type="ECO:0000313" key="9">
    <source>
        <dbReference type="Proteomes" id="UP000747074"/>
    </source>
</evidence>
<reference evidence="8" key="1">
    <citation type="journal article" date="2021" name="PeerJ">
        <title>Extensive microbial diversity within the chicken gut microbiome revealed by metagenomics and culture.</title>
        <authorList>
            <person name="Gilroy R."/>
            <person name="Ravi A."/>
            <person name="Getino M."/>
            <person name="Pursley I."/>
            <person name="Horton D.L."/>
            <person name="Alikhan N.F."/>
            <person name="Baker D."/>
            <person name="Gharbi K."/>
            <person name="Hall N."/>
            <person name="Watson M."/>
            <person name="Adriaenssens E.M."/>
            <person name="Foster-Nyarko E."/>
            <person name="Jarju S."/>
            <person name="Secka A."/>
            <person name="Antonio M."/>
            <person name="Oren A."/>
            <person name="Chaudhuri R.R."/>
            <person name="La Ragione R."/>
            <person name="Hildebrand F."/>
            <person name="Pallen M.J."/>
        </authorList>
    </citation>
    <scope>NUCLEOTIDE SEQUENCE</scope>
    <source>
        <strain evidence="8">CHK154-13316</strain>
    </source>
</reference>
<dbReference type="Pfam" id="PF14322">
    <property type="entry name" value="SusD-like_3"/>
    <property type="match status" value="1"/>
</dbReference>
<dbReference type="Proteomes" id="UP000747074">
    <property type="component" value="Unassembled WGS sequence"/>
</dbReference>
<dbReference type="AlphaFoldDB" id="A0A921I6L7"/>
<evidence type="ECO:0000256" key="1">
    <source>
        <dbReference type="ARBA" id="ARBA00004442"/>
    </source>
</evidence>
<sequence>MKKYIVLCCVLSGMLFSCNESSFLREVPEDFMSAENSYETEDDFNMSVNDLYGLVREDMYGYDEWRPFDYLYGTDLIFDGEPGTQIRHSNMLGAYHPTAVSPSVHWNVIYKMIAGANTIIDRLEISSLSEDKKTLFEAKARFFRGFGYRTLGYLYGGVPLELHEVKQAKTDYVRSTREQTLTQAMEDVKFAAENLPDITKVRDGEVSSPAAYHLLAELYLALGKDQEAVNAATLVIDNPALELMRNRFGSRKSETDKDVYWDLFRRNNQNRAAGNTEGVWVIQFEIDTPGGGSSSTKLQEKFNYRLERNIAPMVRDVRIKKNGKTYTPFNWPVSDYTGGRGIGWGISTKYFSNTIWEDDFDGDMRNANHNFVRKFRVHRSDVINNLGITELDVDNLPEGVEVIVGQGNSTTVPGRYLYAYQSKCTTPGNHPDALYSNKATLSLKGDAGVTYTDQYMFRLAETYLLRAEGYMNLNKKDLAAKDINEVRGRAHAKPVDESEVDMDYILDERMRELGIEEKRRITLMRTQTLYDRVMKCNPYYADPKTNGDGVGMQKHYNIWPIPQSAIEANTDAVLEQNPGYN</sequence>
<accession>A0A921I6L7</accession>
<comment type="subcellular location">
    <subcellularLocation>
        <location evidence="1">Cell outer membrane</location>
    </subcellularLocation>
</comment>